<comment type="caution">
    <text evidence="1">The sequence shown here is derived from an EMBL/GenBank/DDBJ whole genome shotgun (WGS) entry which is preliminary data.</text>
</comment>
<evidence type="ECO:0000313" key="1">
    <source>
        <dbReference type="EMBL" id="GGX54056.1"/>
    </source>
</evidence>
<name>A0A918K812_9GAMM</name>
<organism evidence="1 2">
    <name type="scientific">Saccharospirillum salsuginis</name>
    <dbReference type="NCBI Taxonomy" id="418750"/>
    <lineage>
        <taxon>Bacteria</taxon>
        <taxon>Pseudomonadati</taxon>
        <taxon>Pseudomonadota</taxon>
        <taxon>Gammaproteobacteria</taxon>
        <taxon>Oceanospirillales</taxon>
        <taxon>Saccharospirillaceae</taxon>
        <taxon>Saccharospirillum</taxon>
    </lineage>
</organism>
<dbReference type="EMBL" id="BMXR01000005">
    <property type="protein sequence ID" value="GGX54056.1"/>
    <property type="molecule type" value="Genomic_DNA"/>
</dbReference>
<reference evidence="1" key="2">
    <citation type="submission" date="2020-09" db="EMBL/GenBank/DDBJ databases">
        <authorList>
            <person name="Sun Q."/>
            <person name="Kim S."/>
        </authorList>
    </citation>
    <scope>NUCLEOTIDE SEQUENCE</scope>
    <source>
        <strain evidence="1">KCTC 22169</strain>
    </source>
</reference>
<dbReference type="AlphaFoldDB" id="A0A918K812"/>
<proteinExistence type="predicted"/>
<evidence type="ECO:0000313" key="2">
    <source>
        <dbReference type="Proteomes" id="UP000626148"/>
    </source>
</evidence>
<accession>A0A918K812</accession>
<dbReference type="Proteomes" id="UP000626148">
    <property type="component" value="Unassembled WGS sequence"/>
</dbReference>
<keyword evidence="2" id="KW-1185">Reference proteome</keyword>
<sequence length="167" mass="19366">MTPAEQEKIELEHEAARLFMRHWERNTGVPIRHIWHNRPTKPDVSCFLDGERLDLEIAHLYGTEPEAMAILGRDLSAKTREELALMDHDRQDDRLLNALNRILAAKAQKTYKSDRVWLVIRNANSLWTKDDIEALQHRIEVPGGHPFEQIWIVADMKGDSGIVQLYP</sequence>
<reference evidence="1" key="1">
    <citation type="journal article" date="2014" name="Int. J. Syst. Evol. Microbiol.">
        <title>Complete genome sequence of Corynebacterium casei LMG S-19264T (=DSM 44701T), isolated from a smear-ripened cheese.</title>
        <authorList>
            <consortium name="US DOE Joint Genome Institute (JGI-PGF)"/>
            <person name="Walter F."/>
            <person name="Albersmeier A."/>
            <person name="Kalinowski J."/>
            <person name="Ruckert C."/>
        </authorList>
    </citation>
    <scope>NUCLEOTIDE SEQUENCE</scope>
    <source>
        <strain evidence="1">KCTC 22169</strain>
    </source>
</reference>
<gene>
    <name evidence="1" type="ORF">GCM10007392_21720</name>
</gene>
<dbReference type="RefSeq" id="WP_189608569.1">
    <property type="nucleotide sequence ID" value="NZ_BMXR01000005.1"/>
</dbReference>
<protein>
    <submittedName>
        <fullName evidence="1">Uncharacterized protein</fullName>
    </submittedName>
</protein>